<dbReference type="Gene3D" id="3.40.190.10">
    <property type="entry name" value="Periplasmic binding protein-like II"/>
    <property type="match status" value="1"/>
</dbReference>
<proteinExistence type="predicted"/>
<dbReference type="InterPro" id="IPR006311">
    <property type="entry name" value="TAT_signal"/>
</dbReference>
<dbReference type="Pfam" id="PF00496">
    <property type="entry name" value="SBP_bac_5"/>
    <property type="match status" value="1"/>
</dbReference>
<sequence length="513" mass="54948">MPIALTRRGFLGFSAGAALVLGGCGGADGAGDGAGGEPKRGGRLRALFTGGGTKETLDPHAQNLFIDQARHKAIFDKLTELGDDLAPVPRLAERWESNADATLWRFTLRQARFHDGQPLTGEDVLFSLARILDPAAGDRLARQSLSAIDLGRSRVADPRTVEIAVTTPSAELPALLATTGAAIVRAGYADPAKPVGTGPFRFVSFDPGRSLIAQRFDEHWEGAPHLDELHILSADADARANALQGGQAEYAHEMSPTFARTAEAGRTVKIVAAPGSTTQAFVLKTDRPPFDNPDVALAFKLLADRPRLVEVVLGGRGVPGNDLFGKGYRYYHDALPQRPRDVAEARSLLTKAGVLNQTIQFFTSTVSAGFVDAATLFAEQAGEAGIRVEVVTGAAETYFKDQLTTGVLGSHRAGAAPIPDYINSRLLSTSPFNATAWKRPEFDAAFATAQSTVDEAERTRLYHDLQRDLHDRGGLLAWGHPDWINAVAANVHGVQAVPPNTVNWARFDKVWLG</sequence>
<protein>
    <submittedName>
        <fullName evidence="2">Peptide/nickel transport system substrate-binding protein</fullName>
    </submittedName>
</protein>
<comment type="caution">
    <text evidence="2">The sequence shown here is derived from an EMBL/GenBank/DDBJ whole genome shotgun (WGS) entry which is preliminary data.</text>
</comment>
<feature type="domain" description="Solute-binding protein family 5" evidence="1">
    <location>
        <begin position="87"/>
        <end position="406"/>
    </location>
</feature>
<accession>A0ABS4Q3D6</accession>
<gene>
    <name evidence="2" type="ORF">JOM49_007707</name>
</gene>
<evidence type="ECO:0000259" key="1">
    <source>
        <dbReference type="Pfam" id="PF00496"/>
    </source>
</evidence>
<dbReference type="Gene3D" id="3.10.105.10">
    <property type="entry name" value="Dipeptide-binding Protein, Domain 3"/>
    <property type="match status" value="1"/>
</dbReference>
<dbReference type="InterPro" id="IPR000914">
    <property type="entry name" value="SBP_5_dom"/>
</dbReference>
<name>A0ABS4Q3D6_9PSEU</name>
<dbReference type="SUPFAM" id="SSF53850">
    <property type="entry name" value="Periplasmic binding protein-like II"/>
    <property type="match status" value="1"/>
</dbReference>
<evidence type="ECO:0000313" key="3">
    <source>
        <dbReference type="Proteomes" id="UP000741013"/>
    </source>
</evidence>
<dbReference type="InterPro" id="IPR039424">
    <property type="entry name" value="SBP_5"/>
</dbReference>
<organism evidence="2 3">
    <name type="scientific">Amycolatopsis magusensis</name>
    <dbReference type="NCBI Taxonomy" id="882444"/>
    <lineage>
        <taxon>Bacteria</taxon>
        <taxon>Bacillati</taxon>
        <taxon>Actinomycetota</taxon>
        <taxon>Actinomycetes</taxon>
        <taxon>Pseudonocardiales</taxon>
        <taxon>Pseudonocardiaceae</taxon>
        <taxon>Amycolatopsis</taxon>
    </lineage>
</organism>
<dbReference type="InterPro" id="IPR030678">
    <property type="entry name" value="Peptide/Ni-bd"/>
</dbReference>
<dbReference type="EMBL" id="JAGGMS010000001">
    <property type="protein sequence ID" value="MBP2186181.1"/>
    <property type="molecule type" value="Genomic_DNA"/>
</dbReference>
<evidence type="ECO:0000313" key="2">
    <source>
        <dbReference type="EMBL" id="MBP2186181.1"/>
    </source>
</evidence>
<dbReference type="Proteomes" id="UP000741013">
    <property type="component" value="Unassembled WGS sequence"/>
</dbReference>
<dbReference type="PANTHER" id="PTHR30290">
    <property type="entry name" value="PERIPLASMIC BINDING COMPONENT OF ABC TRANSPORTER"/>
    <property type="match status" value="1"/>
</dbReference>
<dbReference type="PROSITE" id="PS51318">
    <property type="entry name" value="TAT"/>
    <property type="match status" value="1"/>
</dbReference>
<dbReference type="CDD" id="cd08503">
    <property type="entry name" value="PBP2_NikA_DppA_OppA_like_17"/>
    <property type="match status" value="1"/>
</dbReference>
<dbReference type="PIRSF" id="PIRSF002741">
    <property type="entry name" value="MppA"/>
    <property type="match status" value="1"/>
</dbReference>
<dbReference type="RefSeq" id="WP_245369612.1">
    <property type="nucleotide sequence ID" value="NZ_JAGGMS010000001.1"/>
</dbReference>
<dbReference type="PROSITE" id="PS51257">
    <property type="entry name" value="PROKAR_LIPOPROTEIN"/>
    <property type="match status" value="1"/>
</dbReference>
<reference evidence="2 3" key="1">
    <citation type="submission" date="2021-03" db="EMBL/GenBank/DDBJ databases">
        <title>Sequencing the genomes of 1000 actinobacteria strains.</title>
        <authorList>
            <person name="Klenk H.-P."/>
        </authorList>
    </citation>
    <scope>NUCLEOTIDE SEQUENCE [LARGE SCALE GENOMIC DNA]</scope>
    <source>
        <strain evidence="2 3">DSM 45510</strain>
    </source>
</reference>
<keyword evidence="3" id="KW-1185">Reference proteome</keyword>